<feature type="signal peptide" evidence="1">
    <location>
        <begin position="1"/>
        <end position="34"/>
    </location>
</feature>
<dbReference type="Proteomes" id="UP000642748">
    <property type="component" value="Unassembled WGS sequence"/>
</dbReference>
<keyword evidence="1" id="KW-0732">Signal</keyword>
<dbReference type="AlphaFoldDB" id="A0A8J3VUY1"/>
<keyword evidence="3" id="KW-1185">Reference proteome</keyword>
<proteinExistence type="predicted"/>
<protein>
    <recommendedName>
        <fullName evidence="4">Secreted protein</fullName>
    </recommendedName>
</protein>
<evidence type="ECO:0000313" key="3">
    <source>
        <dbReference type="Proteomes" id="UP000642748"/>
    </source>
</evidence>
<gene>
    <name evidence="2" type="ORF">Raf01_75160</name>
</gene>
<accession>A0A8J3VUY1</accession>
<evidence type="ECO:0000313" key="2">
    <source>
        <dbReference type="EMBL" id="GIH19344.1"/>
    </source>
</evidence>
<evidence type="ECO:0000256" key="1">
    <source>
        <dbReference type="SAM" id="SignalP"/>
    </source>
</evidence>
<reference evidence="2" key="1">
    <citation type="submission" date="2021-01" db="EMBL/GenBank/DDBJ databases">
        <title>Whole genome shotgun sequence of Rugosimonospora africana NBRC 104875.</title>
        <authorList>
            <person name="Komaki H."/>
            <person name="Tamura T."/>
        </authorList>
    </citation>
    <scope>NUCLEOTIDE SEQUENCE</scope>
    <source>
        <strain evidence="2">NBRC 104875</strain>
    </source>
</reference>
<comment type="caution">
    <text evidence="2">The sequence shown here is derived from an EMBL/GenBank/DDBJ whole genome shotgun (WGS) entry which is preliminary data.</text>
</comment>
<organism evidence="2 3">
    <name type="scientific">Rugosimonospora africana</name>
    <dbReference type="NCBI Taxonomy" id="556532"/>
    <lineage>
        <taxon>Bacteria</taxon>
        <taxon>Bacillati</taxon>
        <taxon>Actinomycetota</taxon>
        <taxon>Actinomycetes</taxon>
        <taxon>Micromonosporales</taxon>
        <taxon>Micromonosporaceae</taxon>
        <taxon>Rugosimonospora</taxon>
    </lineage>
</organism>
<sequence length="144" mass="15641">MRRRRQPAMSIVKRTTTWLAVTVAAATTATVVGASPSSAATVPTSVTATSPVGYAYFNADTQVLSIHDSRADGYGIAVINYRYDLANVGPYYGWNREGNGTTTYYYLHMPYLGEIKFRVCAEQDGVVLNFDCSVNVFGYAGGEI</sequence>
<evidence type="ECO:0008006" key="4">
    <source>
        <dbReference type="Google" id="ProtNLM"/>
    </source>
</evidence>
<dbReference type="EMBL" id="BONZ01000079">
    <property type="protein sequence ID" value="GIH19344.1"/>
    <property type="molecule type" value="Genomic_DNA"/>
</dbReference>
<name>A0A8J3VUY1_9ACTN</name>
<feature type="chain" id="PRO_5038667666" description="Secreted protein" evidence="1">
    <location>
        <begin position="35"/>
        <end position="144"/>
    </location>
</feature>